<dbReference type="STRING" id="1484693.RS694_08775"/>
<gene>
    <name evidence="2" type="ORF">RS694_08775</name>
</gene>
<dbReference type="EMBL" id="CP019239">
    <property type="protein sequence ID" value="APW42615.1"/>
    <property type="molecule type" value="Genomic_DNA"/>
</dbReference>
<organism evidence="2 3">
    <name type="scientific">Rhodoferax saidenbachensis</name>
    <dbReference type="NCBI Taxonomy" id="1484693"/>
    <lineage>
        <taxon>Bacteria</taxon>
        <taxon>Pseudomonadati</taxon>
        <taxon>Pseudomonadota</taxon>
        <taxon>Betaproteobacteria</taxon>
        <taxon>Burkholderiales</taxon>
        <taxon>Comamonadaceae</taxon>
        <taxon>Rhodoferax</taxon>
    </lineage>
</organism>
<evidence type="ECO:0000313" key="3">
    <source>
        <dbReference type="Proteomes" id="UP000186110"/>
    </source>
</evidence>
<proteinExistence type="predicted"/>
<feature type="transmembrane region" description="Helical" evidence="1">
    <location>
        <begin position="103"/>
        <end position="122"/>
    </location>
</feature>
<keyword evidence="1" id="KW-1133">Transmembrane helix</keyword>
<reference evidence="2 3" key="1">
    <citation type="submission" date="2017-01" db="EMBL/GenBank/DDBJ databases">
        <authorList>
            <person name="Mah S.A."/>
            <person name="Swanson W.J."/>
            <person name="Moy G.W."/>
            <person name="Vacquier V.D."/>
        </authorList>
    </citation>
    <scope>NUCLEOTIDE SEQUENCE [LARGE SCALE GENOMIC DNA]</scope>
    <source>
        <strain evidence="2 3">DSM 22694</strain>
    </source>
</reference>
<evidence type="ECO:0008006" key="4">
    <source>
        <dbReference type="Google" id="ProtNLM"/>
    </source>
</evidence>
<name>A0A1P8K9E7_9BURK</name>
<dbReference type="KEGG" id="rsb:RS694_08775"/>
<feature type="transmembrane region" description="Helical" evidence="1">
    <location>
        <begin position="49"/>
        <end position="69"/>
    </location>
</feature>
<keyword evidence="3" id="KW-1185">Reference proteome</keyword>
<dbReference type="eggNOG" id="ENOG5032SZI">
    <property type="taxonomic scope" value="Bacteria"/>
</dbReference>
<dbReference type="AlphaFoldDB" id="A0A1P8K9E7"/>
<protein>
    <recommendedName>
        <fullName evidence="4">Phosphopantetheine adenylyltransferase</fullName>
    </recommendedName>
</protein>
<accession>A0A1P8K9E7</accession>
<evidence type="ECO:0000256" key="1">
    <source>
        <dbReference type="SAM" id="Phobius"/>
    </source>
</evidence>
<keyword evidence="1" id="KW-0472">Membrane</keyword>
<feature type="transmembrane region" description="Helical" evidence="1">
    <location>
        <begin position="76"/>
        <end position="97"/>
    </location>
</feature>
<dbReference type="RefSeq" id="WP_029708850.1">
    <property type="nucleotide sequence ID" value="NZ_CP019239.1"/>
</dbReference>
<evidence type="ECO:0000313" key="2">
    <source>
        <dbReference type="EMBL" id="APW42615.1"/>
    </source>
</evidence>
<sequence length="135" mass="14533">MHWITTYIKWIMLASGVLTCTMVYAAIDPQGALRNTFGATLEGPLANIVVRNWGALITLVGALLIYGAYRPASRALVLTIAVVSKLIFIVLVLVYGQAYLGKAGVAVVFDLLVVALFVVHLGQLRSGPIRHENGL</sequence>
<dbReference type="Proteomes" id="UP000186110">
    <property type="component" value="Chromosome"/>
</dbReference>
<keyword evidence="1" id="KW-0812">Transmembrane</keyword>